<keyword evidence="1" id="KW-0472">Membrane</keyword>
<proteinExistence type="predicted"/>
<keyword evidence="1" id="KW-1133">Transmembrane helix</keyword>
<dbReference type="EMBL" id="JAGFBR010000019">
    <property type="protein sequence ID" value="KAH0448724.1"/>
    <property type="molecule type" value="Genomic_DNA"/>
</dbReference>
<accession>A0AAV7FK67</accession>
<evidence type="ECO:0000256" key="1">
    <source>
        <dbReference type="SAM" id="Phobius"/>
    </source>
</evidence>
<dbReference type="Proteomes" id="UP000775213">
    <property type="component" value="Unassembled WGS sequence"/>
</dbReference>
<feature type="transmembrane region" description="Helical" evidence="1">
    <location>
        <begin position="65"/>
        <end position="86"/>
    </location>
</feature>
<evidence type="ECO:0000313" key="2">
    <source>
        <dbReference type="EMBL" id="KAH0448724.1"/>
    </source>
</evidence>
<organism evidence="2 3">
    <name type="scientific">Dendrobium chrysotoxum</name>
    <name type="common">Orchid</name>
    <dbReference type="NCBI Taxonomy" id="161865"/>
    <lineage>
        <taxon>Eukaryota</taxon>
        <taxon>Viridiplantae</taxon>
        <taxon>Streptophyta</taxon>
        <taxon>Embryophyta</taxon>
        <taxon>Tracheophyta</taxon>
        <taxon>Spermatophyta</taxon>
        <taxon>Magnoliopsida</taxon>
        <taxon>Liliopsida</taxon>
        <taxon>Asparagales</taxon>
        <taxon>Orchidaceae</taxon>
        <taxon>Epidendroideae</taxon>
        <taxon>Malaxideae</taxon>
        <taxon>Dendrobiinae</taxon>
        <taxon>Dendrobium</taxon>
    </lineage>
</organism>
<gene>
    <name evidence="2" type="ORF">IEQ34_022524</name>
</gene>
<dbReference type="AlphaFoldDB" id="A0AAV7FK67"/>
<keyword evidence="1" id="KW-0812">Transmembrane</keyword>
<comment type="caution">
    <text evidence="2">The sequence shown here is derived from an EMBL/GenBank/DDBJ whole genome shotgun (WGS) entry which is preliminary data.</text>
</comment>
<reference evidence="2 3" key="1">
    <citation type="journal article" date="2021" name="Hortic Res">
        <title>Chromosome-scale assembly of the Dendrobium chrysotoxum genome enhances the understanding of orchid evolution.</title>
        <authorList>
            <person name="Zhang Y."/>
            <person name="Zhang G.Q."/>
            <person name="Zhang D."/>
            <person name="Liu X.D."/>
            <person name="Xu X.Y."/>
            <person name="Sun W.H."/>
            <person name="Yu X."/>
            <person name="Zhu X."/>
            <person name="Wang Z.W."/>
            <person name="Zhao X."/>
            <person name="Zhong W.Y."/>
            <person name="Chen H."/>
            <person name="Yin W.L."/>
            <person name="Huang T."/>
            <person name="Niu S.C."/>
            <person name="Liu Z.J."/>
        </authorList>
    </citation>
    <scope>NUCLEOTIDE SEQUENCE [LARGE SCALE GENOMIC DNA]</scope>
    <source>
        <strain evidence="2">Lindl</strain>
    </source>
</reference>
<evidence type="ECO:0000313" key="3">
    <source>
        <dbReference type="Proteomes" id="UP000775213"/>
    </source>
</evidence>
<name>A0AAV7FK67_DENCH</name>
<keyword evidence="3" id="KW-1185">Reference proteome</keyword>
<sequence>MNQDEGSMRPLLDHIYLFLVPGIILRSFHRPWVAVKWLPMETLRNIIQTTAPGSWLLLRFRPRKVLLGFASCVATLAAVALLYFAFRDLASDLYISGRLARMVLIGNFSVTLLNPKHVLIKLVKDLDYNRVFSHHFYFVNSFMRLTKWSPFLMLMLNLPLSQFGCP</sequence>
<protein>
    <submittedName>
        <fullName evidence="2">Uncharacterized protein</fullName>
    </submittedName>
</protein>